<keyword evidence="1" id="KW-1133">Transmembrane helix</keyword>
<evidence type="ECO:0000313" key="3">
    <source>
        <dbReference type="Proteomes" id="UP001164929"/>
    </source>
</evidence>
<comment type="caution">
    <text evidence="2">The sequence shown here is derived from an EMBL/GenBank/DDBJ whole genome shotgun (WGS) entry which is preliminary data.</text>
</comment>
<reference evidence="2" key="1">
    <citation type="journal article" date="2023" name="Mol. Ecol. Resour.">
        <title>Chromosome-level genome assembly of a triploid poplar Populus alba 'Berolinensis'.</title>
        <authorList>
            <person name="Chen S."/>
            <person name="Yu Y."/>
            <person name="Wang X."/>
            <person name="Wang S."/>
            <person name="Zhang T."/>
            <person name="Zhou Y."/>
            <person name="He R."/>
            <person name="Meng N."/>
            <person name="Wang Y."/>
            <person name="Liu W."/>
            <person name="Liu Z."/>
            <person name="Liu J."/>
            <person name="Guo Q."/>
            <person name="Huang H."/>
            <person name="Sederoff R.R."/>
            <person name="Wang G."/>
            <person name="Qu G."/>
            <person name="Chen S."/>
        </authorList>
    </citation>
    <scope>NUCLEOTIDE SEQUENCE</scope>
    <source>
        <strain evidence="2">SC-2020</strain>
    </source>
</reference>
<dbReference type="Proteomes" id="UP001164929">
    <property type="component" value="Chromosome 9"/>
</dbReference>
<keyword evidence="1" id="KW-0812">Transmembrane</keyword>
<organism evidence="2 3">
    <name type="scientific">Populus alba x Populus x berolinensis</name>
    <dbReference type="NCBI Taxonomy" id="444605"/>
    <lineage>
        <taxon>Eukaryota</taxon>
        <taxon>Viridiplantae</taxon>
        <taxon>Streptophyta</taxon>
        <taxon>Embryophyta</taxon>
        <taxon>Tracheophyta</taxon>
        <taxon>Spermatophyta</taxon>
        <taxon>Magnoliopsida</taxon>
        <taxon>eudicotyledons</taxon>
        <taxon>Gunneridae</taxon>
        <taxon>Pentapetalae</taxon>
        <taxon>rosids</taxon>
        <taxon>fabids</taxon>
        <taxon>Malpighiales</taxon>
        <taxon>Salicaceae</taxon>
        <taxon>Saliceae</taxon>
        <taxon>Populus</taxon>
    </lineage>
</organism>
<gene>
    <name evidence="2" type="ORF">NC653_022751</name>
</gene>
<keyword evidence="1" id="KW-0472">Membrane</keyword>
<protein>
    <submittedName>
        <fullName evidence="2">Uncharacterized protein</fullName>
    </submittedName>
</protein>
<keyword evidence="3" id="KW-1185">Reference proteome</keyword>
<evidence type="ECO:0000256" key="1">
    <source>
        <dbReference type="SAM" id="Phobius"/>
    </source>
</evidence>
<proteinExistence type="predicted"/>
<sequence>MEVLSCASCRKVSPPLEKRIVAVLCHLLLKKLVGMALLLPAMKLYHLRLLNLIAVDICCPVSDGLKRMTASICKGHGWSLGFHHVCSIKAR</sequence>
<accession>A0AAD6MFN2</accession>
<evidence type="ECO:0000313" key="2">
    <source>
        <dbReference type="EMBL" id="KAJ6984565.1"/>
    </source>
</evidence>
<dbReference type="EMBL" id="JAQIZT010000009">
    <property type="protein sequence ID" value="KAJ6984565.1"/>
    <property type="molecule type" value="Genomic_DNA"/>
</dbReference>
<dbReference type="AlphaFoldDB" id="A0AAD6MFN2"/>
<name>A0AAD6MFN2_9ROSI</name>
<feature type="transmembrane region" description="Helical" evidence="1">
    <location>
        <begin position="20"/>
        <end position="39"/>
    </location>
</feature>